<organism evidence="5 6">
    <name type="scientific">Immersiella caudata</name>
    <dbReference type="NCBI Taxonomy" id="314043"/>
    <lineage>
        <taxon>Eukaryota</taxon>
        <taxon>Fungi</taxon>
        <taxon>Dikarya</taxon>
        <taxon>Ascomycota</taxon>
        <taxon>Pezizomycotina</taxon>
        <taxon>Sordariomycetes</taxon>
        <taxon>Sordariomycetidae</taxon>
        <taxon>Sordariales</taxon>
        <taxon>Lasiosphaeriaceae</taxon>
        <taxon>Immersiella</taxon>
    </lineage>
</organism>
<reference evidence="5" key="1">
    <citation type="submission" date="2023-06" db="EMBL/GenBank/DDBJ databases">
        <title>Genome-scale phylogeny and comparative genomics of the fungal order Sordariales.</title>
        <authorList>
            <consortium name="Lawrence Berkeley National Laboratory"/>
            <person name="Hensen N."/>
            <person name="Bonometti L."/>
            <person name="Westerberg I."/>
            <person name="Brannstrom I.O."/>
            <person name="Guillou S."/>
            <person name="Cros-Aarteil S."/>
            <person name="Calhoun S."/>
            <person name="Haridas S."/>
            <person name="Kuo A."/>
            <person name="Mondo S."/>
            <person name="Pangilinan J."/>
            <person name="Riley R."/>
            <person name="Labutti K."/>
            <person name="Andreopoulos B."/>
            <person name="Lipzen A."/>
            <person name="Chen C."/>
            <person name="Yanf M."/>
            <person name="Daum C."/>
            <person name="Ng V."/>
            <person name="Clum A."/>
            <person name="Steindorff A."/>
            <person name="Ohm R."/>
            <person name="Martin F."/>
            <person name="Silar P."/>
            <person name="Natvig D."/>
            <person name="Lalanne C."/>
            <person name="Gautier V."/>
            <person name="Ament-Velasquez S.L."/>
            <person name="Kruys A."/>
            <person name="Hutchinson M.I."/>
            <person name="Powell A.J."/>
            <person name="Barry K."/>
            <person name="Miller A.N."/>
            <person name="Grigoriev I.V."/>
            <person name="Debuchy R."/>
            <person name="Gladieux P."/>
            <person name="Thoren M.H."/>
            <person name="Johannesson H."/>
        </authorList>
    </citation>
    <scope>NUCLEOTIDE SEQUENCE</scope>
    <source>
        <strain evidence="5">CBS 606.72</strain>
    </source>
</reference>
<dbReference type="AlphaFoldDB" id="A0AA40C482"/>
<dbReference type="PROSITE" id="PS51782">
    <property type="entry name" value="LYSM"/>
    <property type="match status" value="1"/>
</dbReference>
<gene>
    <name evidence="5" type="ORF">B0T14DRAFT_602573</name>
</gene>
<keyword evidence="1" id="KW-0147">Chitin-binding</keyword>
<evidence type="ECO:0000313" key="6">
    <source>
        <dbReference type="Proteomes" id="UP001175000"/>
    </source>
</evidence>
<comment type="similarity">
    <text evidence="3">Belongs to the secreted LysM effector family.</text>
</comment>
<name>A0AA40C482_9PEZI</name>
<proteinExistence type="inferred from homology"/>
<evidence type="ECO:0000313" key="5">
    <source>
        <dbReference type="EMBL" id="KAK0624169.1"/>
    </source>
</evidence>
<dbReference type="PANTHER" id="PTHR34997:SF1">
    <property type="entry name" value="PEPTIDOGLYCAN-BINDING LYSIN DOMAIN"/>
    <property type="match status" value="1"/>
</dbReference>
<comment type="caution">
    <text evidence="5">The sequence shown here is derived from an EMBL/GenBank/DDBJ whole genome shotgun (WGS) entry which is preliminary data.</text>
</comment>
<dbReference type="GO" id="GO:0008061">
    <property type="term" value="F:chitin binding"/>
    <property type="evidence" value="ECO:0007669"/>
    <property type="project" value="UniProtKB-KW"/>
</dbReference>
<evidence type="ECO:0000256" key="3">
    <source>
        <dbReference type="ARBA" id="ARBA00044955"/>
    </source>
</evidence>
<sequence>MYSNPRIAQVLNPDLIDRICIGECRGDLVNLRSKIVSTCKPSDVMILDRQAFLGKSTIAIDHYLHTCDVSCYRDKTDGRFCDLYLGEMRNQSQQPDVCSERMLGILAVQLSSLPVGFGNDSASQFSSATSKCSATGYTYTRSTYSSVIAPSSFGLDNSNKNDGVSHNYDMQKASSYGIIEKNELNVWCKDLNKPGSYICLPDSCTPHLITPPDTCRSLTERYGVTPEDILAWNPIFSSGCQNIKTWLDYAICVGYGNATVTTTLSTPTAGNFATTSLMSTSALNPSFTFAPQPQKPHAPGSVTSCTLWQDAEDEDIDEGFSKEGLSHCLFVASLRGLPKEMANCELLSKYSYVSAPKGN</sequence>
<dbReference type="PANTHER" id="PTHR34997">
    <property type="entry name" value="AM15"/>
    <property type="match status" value="1"/>
</dbReference>
<dbReference type="Proteomes" id="UP001175000">
    <property type="component" value="Unassembled WGS sequence"/>
</dbReference>
<accession>A0AA40C482</accession>
<dbReference type="CDD" id="cd00118">
    <property type="entry name" value="LysM"/>
    <property type="match status" value="1"/>
</dbReference>
<dbReference type="SUPFAM" id="SSF54106">
    <property type="entry name" value="LysM domain"/>
    <property type="match status" value="1"/>
</dbReference>
<protein>
    <recommendedName>
        <fullName evidence="4">LysM domain-containing protein</fullName>
    </recommendedName>
</protein>
<keyword evidence="2" id="KW-0843">Virulence</keyword>
<dbReference type="InterPro" id="IPR018392">
    <property type="entry name" value="LysM"/>
</dbReference>
<keyword evidence="6" id="KW-1185">Reference proteome</keyword>
<evidence type="ECO:0000256" key="2">
    <source>
        <dbReference type="ARBA" id="ARBA00023026"/>
    </source>
</evidence>
<evidence type="ECO:0000256" key="1">
    <source>
        <dbReference type="ARBA" id="ARBA00022669"/>
    </source>
</evidence>
<evidence type="ECO:0000259" key="4">
    <source>
        <dbReference type="PROSITE" id="PS51782"/>
    </source>
</evidence>
<dbReference type="InterPro" id="IPR036779">
    <property type="entry name" value="LysM_dom_sf"/>
</dbReference>
<feature type="domain" description="LysM" evidence="4">
    <location>
        <begin position="205"/>
        <end position="251"/>
    </location>
</feature>
<dbReference type="InterPro" id="IPR052210">
    <property type="entry name" value="LysM1-like"/>
</dbReference>
<dbReference type="EMBL" id="JAULSU010000003">
    <property type="protein sequence ID" value="KAK0624169.1"/>
    <property type="molecule type" value="Genomic_DNA"/>
</dbReference>
<dbReference type="Gene3D" id="3.10.350.10">
    <property type="entry name" value="LysM domain"/>
    <property type="match status" value="1"/>
</dbReference>